<reference evidence="2 3" key="1">
    <citation type="submission" date="2013-10" db="EMBL/GenBank/DDBJ databases">
        <authorList>
            <person name="Wang G."/>
            <person name="Zhuang W."/>
        </authorList>
    </citation>
    <scope>NUCLEOTIDE SEQUENCE [LARGE SCALE GENOMIC DNA]</scope>
    <source>
        <strain evidence="2 3">DSM 20118</strain>
    </source>
</reference>
<dbReference type="Pfam" id="PF01145">
    <property type="entry name" value="Band_7"/>
    <property type="match status" value="1"/>
</dbReference>
<dbReference type="OrthoDB" id="3469168at2"/>
<dbReference type="Proteomes" id="UP000029833">
    <property type="component" value="Unassembled WGS sequence"/>
</dbReference>
<evidence type="ECO:0000313" key="3">
    <source>
        <dbReference type="Proteomes" id="UP000029833"/>
    </source>
</evidence>
<name>A0A0A0B0W3_9CELL</name>
<dbReference type="InterPro" id="IPR001107">
    <property type="entry name" value="Band_7"/>
</dbReference>
<comment type="caution">
    <text evidence="2">The sequence shown here is derived from an EMBL/GenBank/DDBJ whole genome shotgun (WGS) entry which is preliminary data.</text>
</comment>
<keyword evidence="3" id="KW-1185">Reference proteome</keyword>
<dbReference type="EMBL" id="AXNT01000205">
    <property type="protein sequence ID" value="KGM00440.1"/>
    <property type="molecule type" value="Genomic_DNA"/>
</dbReference>
<protein>
    <recommendedName>
        <fullName evidence="1">Band 7 domain-containing protein</fullName>
    </recommendedName>
</protein>
<dbReference type="STRING" id="1408250.Q760_08870"/>
<dbReference type="InterPro" id="IPR036013">
    <property type="entry name" value="Band_7/SPFH_dom_sf"/>
</dbReference>
<dbReference type="RefSeq" id="WP_034635447.1">
    <property type="nucleotide sequence ID" value="NZ_AXNT01000205.1"/>
</dbReference>
<organism evidence="2 3">
    <name type="scientific">Cellulomonas cellasea DSM 20118</name>
    <dbReference type="NCBI Taxonomy" id="1408250"/>
    <lineage>
        <taxon>Bacteria</taxon>
        <taxon>Bacillati</taxon>
        <taxon>Actinomycetota</taxon>
        <taxon>Actinomycetes</taxon>
        <taxon>Micrococcales</taxon>
        <taxon>Cellulomonadaceae</taxon>
        <taxon>Cellulomonas</taxon>
    </lineage>
</organism>
<accession>A0A0A0B0W3</accession>
<dbReference type="AlphaFoldDB" id="A0A0A0B0W3"/>
<sequence length="334" mass="35563">MATITRYPFVRHLRTAPTSHVVQLRDGTVRRSGTGLSFWFRPLTAVLSEVPVDDRELPLVARARTADLQEVTAQVTVSYRFEDPELVARRLDFGIDPGTGTWTASPLDQVAHLLGELASGHVMDALAGSTLREAISSGTGPLRARVTAALLADDRVAATGLRVLGARIGSVRADADLERALQTPAREQAQSEAERSTFERRALAVERDRAIAENEMTNRIELAGREQQLVAQEGTNARARADEAAAAALIEARAHADRQRVLAAAAAEAARLQGEAEGAAESARMAAYADVPYEVLLAVALRELAGNLPAIGQLTLTPDALTGALTALTAGRGE</sequence>
<dbReference type="Gene3D" id="3.30.479.30">
    <property type="entry name" value="Band 7 domain"/>
    <property type="match status" value="1"/>
</dbReference>
<evidence type="ECO:0000313" key="2">
    <source>
        <dbReference type="EMBL" id="KGM00440.1"/>
    </source>
</evidence>
<feature type="domain" description="Band 7" evidence="1">
    <location>
        <begin position="22"/>
        <end position="197"/>
    </location>
</feature>
<evidence type="ECO:0000259" key="1">
    <source>
        <dbReference type="Pfam" id="PF01145"/>
    </source>
</evidence>
<proteinExistence type="predicted"/>
<gene>
    <name evidence="2" type="ORF">Q760_08870</name>
</gene>